<gene>
    <name evidence="9" type="ORF">DES36_10684</name>
</gene>
<evidence type="ECO:0000256" key="8">
    <source>
        <dbReference type="SAM" id="Phobius"/>
    </source>
</evidence>
<dbReference type="Proteomes" id="UP000253490">
    <property type="component" value="Unassembled WGS sequence"/>
</dbReference>
<accession>A0A366IAT9</accession>
<dbReference type="GO" id="GO:0005886">
    <property type="term" value="C:plasma membrane"/>
    <property type="evidence" value="ECO:0007669"/>
    <property type="project" value="UniProtKB-SubCell"/>
</dbReference>
<evidence type="ECO:0000256" key="5">
    <source>
        <dbReference type="ARBA" id="ARBA00022692"/>
    </source>
</evidence>
<evidence type="ECO:0000256" key="3">
    <source>
        <dbReference type="ARBA" id="ARBA00022448"/>
    </source>
</evidence>
<feature type="transmembrane region" description="Helical" evidence="8">
    <location>
        <begin position="176"/>
        <end position="193"/>
    </location>
</feature>
<comment type="caution">
    <text evidence="9">The sequence shown here is derived from an EMBL/GenBank/DDBJ whole genome shotgun (WGS) entry which is preliminary data.</text>
</comment>
<organism evidence="9 10">
    <name type="scientific">Alkalibaculum bacchi</name>
    <dbReference type="NCBI Taxonomy" id="645887"/>
    <lineage>
        <taxon>Bacteria</taxon>
        <taxon>Bacillati</taxon>
        <taxon>Bacillota</taxon>
        <taxon>Clostridia</taxon>
        <taxon>Eubacteriales</taxon>
        <taxon>Eubacteriaceae</taxon>
        <taxon>Alkalibaculum</taxon>
    </lineage>
</organism>
<comment type="subcellular location">
    <subcellularLocation>
        <location evidence="1">Cell membrane</location>
        <topology evidence="1">Multi-pass membrane protein</topology>
    </subcellularLocation>
</comment>
<comment type="similarity">
    <text evidence="2">Belongs to the AzlC family.</text>
</comment>
<evidence type="ECO:0000256" key="2">
    <source>
        <dbReference type="ARBA" id="ARBA00010735"/>
    </source>
</evidence>
<dbReference type="InterPro" id="IPR011606">
    <property type="entry name" value="Brnchd-chn_aa_trnsp_permease"/>
</dbReference>
<dbReference type="RefSeq" id="WP_113920303.1">
    <property type="nucleotide sequence ID" value="NZ_QNRX01000006.1"/>
</dbReference>
<dbReference type="PANTHER" id="PTHR34979:SF1">
    <property type="entry name" value="INNER MEMBRANE PROTEIN YGAZ"/>
    <property type="match status" value="1"/>
</dbReference>
<evidence type="ECO:0000256" key="1">
    <source>
        <dbReference type="ARBA" id="ARBA00004651"/>
    </source>
</evidence>
<keyword evidence="5 8" id="KW-0812">Transmembrane</keyword>
<evidence type="ECO:0000256" key="6">
    <source>
        <dbReference type="ARBA" id="ARBA00022989"/>
    </source>
</evidence>
<evidence type="ECO:0000313" key="10">
    <source>
        <dbReference type="Proteomes" id="UP000253490"/>
    </source>
</evidence>
<dbReference type="PANTHER" id="PTHR34979">
    <property type="entry name" value="INNER MEMBRANE PROTEIN YGAZ"/>
    <property type="match status" value="1"/>
</dbReference>
<keyword evidence="4" id="KW-1003">Cell membrane</keyword>
<keyword evidence="10" id="KW-1185">Reference proteome</keyword>
<evidence type="ECO:0000256" key="4">
    <source>
        <dbReference type="ARBA" id="ARBA00022475"/>
    </source>
</evidence>
<dbReference type="Pfam" id="PF03591">
    <property type="entry name" value="AzlC"/>
    <property type="match status" value="1"/>
</dbReference>
<reference evidence="9 10" key="1">
    <citation type="submission" date="2018-06" db="EMBL/GenBank/DDBJ databases">
        <title>Genomic Encyclopedia of Type Strains, Phase IV (KMG-IV): sequencing the most valuable type-strain genomes for metagenomic binning, comparative biology and taxonomic classification.</title>
        <authorList>
            <person name="Goeker M."/>
        </authorList>
    </citation>
    <scope>NUCLEOTIDE SEQUENCE [LARGE SCALE GENOMIC DNA]</scope>
    <source>
        <strain evidence="9 10">DSM 22112</strain>
    </source>
</reference>
<proteinExistence type="inferred from homology"/>
<keyword evidence="6 8" id="KW-1133">Transmembrane helix</keyword>
<keyword evidence="7 8" id="KW-0472">Membrane</keyword>
<feature type="transmembrane region" description="Helical" evidence="8">
    <location>
        <begin position="37"/>
        <end position="61"/>
    </location>
</feature>
<sequence length="250" mass="26800">MDTNSICKRDRNTPLDRTFIIDVKDGFKKGMPIMLGYIPVSFTFGLMAVQGGIPVWIALVISMTNLTSAGQFAGVNLIIGGGSLFELCVSMFVINIRYMLMSLSLSQKIMPLSLIKRAAIAFGITDEIFAVASLEKRQITFGYMMGLIGGPYCGWALGTLLGGLTTSILPPVLQDSMGIALYAMFIALIIPAAKYSKAALIVILVAVGISSLFTYTPVLKEISIGWVVILAAVVASALGALLFPREDEET</sequence>
<feature type="transmembrane region" description="Helical" evidence="8">
    <location>
        <begin position="224"/>
        <end position="243"/>
    </location>
</feature>
<feature type="transmembrane region" description="Helical" evidence="8">
    <location>
        <begin position="73"/>
        <end position="94"/>
    </location>
</feature>
<dbReference type="OrthoDB" id="3177005at2"/>
<feature type="transmembrane region" description="Helical" evidence="8">
    <location>
        <begin position="141"/>
        <end position="164"/>
    </location>
</feature>
<keyword evidence="3" id="KW-0813">Transport</keyword>
<evidence type="ECO:0000313" key="9">
    <source>
        <dbReference type="EMBL" id="RBP65973.1"/>
    </source>
</evidence>
<evidence type="ECO:0000256" key="7">
    <source>
        <dbReference type="ARBA" id="ARBA00023136"/>
    </source>
</evidence>
<feature type="transmembrane region" description="Helical" evidence="8">
    <location>
        <begin position="200"/>
        <end position="218"/>
    </location>
</feature>
<dbReference type="GO" id="GO:1903785">
    <property type="term" value="P:L-valine transmembrane transport"/>
    <property type="evidence" value="ECO:0007669"/>
    <property type="project" value="TreeGrafter"/>
</dbReference>
<name>A0A366IAT9_9FIRM</name>
<dbReference type="AlphaFoldDB" id="A0A366IAT9"/>
<protein>
    <submittedName>
        <fullName evidence="9">Putative branched-subunit amino acid permease</fullName>
    </submittedName>
</protein>
<dbReference type="EMBL" id="QNRX01000006">
    <property type="protein sequence ID" value="RBP65973.1"/>
    <property type="molecule type" value="Genomic_DNA"/>
</dbReference>